<comment type="similarity">
    <text evidence="7">Belongs to the binding-protein-dependent transport system permease family.</text>
</comment>
<comment type="subcellular location">
    <subcellularLocation>
        <location evidence="1 7">Cell membrane</location>
        <topology evidence="1 7">Multi-pass membrane protein</topology>
    </subcellularLocation>
</comment>
<evidence type="ECO:0000259" key="8">
    <source>
        <dbReference type="PROSITE" id="PS50928"/>
    </source>
</evidence>
<feature type="transmembrane region" description="Helical" evidence="7">
    <location>
        <begin position="218"/>
        <end position="237"/>
    </location>
</feature>
<evidence type="ECO:0000256" key="5">
    <source>
        <dbReference type="ARBA" id="ARBA00022989"/>
    </source>
</evidence>
<dbReference type="CDD" id="cd06261">
    <property type="entry name" value="TM_PBP2"/>
    <property type="match status" value="1"/>
</dbReference>
<dbReference type="PROSITE" id="PS50928">
    <property type="entry name" value="ABC_TM1"/>
    <property type="match status" value="1"/>
</dbReference>
<dbReference type="Proteomes" id="UP001203284">
    <property type="component" value="Unassembled WGS sequence"/>
</dbReference>
<evidence type="ECO:0000256" key="3">
    <source>
        <dbReference type="ARBA" id="ARBA00022475"/>
    </source>
</evidence>
<keyword evidence="3" id="KW-1003">Cell membrane</keyword>
<dbReference type="RefSeq" id="WP_247030502.1">
    <property type="nucleotide sequence ID" value="NZ_JALKCH010000012.1"/>
</dbReference>
<reference evidence="9 10" key="1">
    <citation type="submission" date="2022-04" db="EMBL/GenBank/DDBJ databases">
        <authorList>
            <person name="Grouzdev D.S."/>
            <person name="Pantiukh K.S."/>
            <person name="Krutkina M.S."/>
        </authorList>
    </citation>
    <scope>NUCLEOTIDE SEQUENCE [LARGE SCALE GENOMIC DNA]</scope>
    <source>
        <strain evidence="9 10">6x-1</strain>
    </source>
</reference>
<evidence type="ECO:0000256" key="6">
    <source>
        <dbReference type="ARBA" id="ARBA00023136"/>
    </source>
</evidence>
<keyword evidence="10" id="KW-1185">Reference proteome</keyword>
<protein>
    <submittedName>
        <fullName evidence="9">Proline/glycine betaine ABC transporter permease</fullName>
    </submittedName>
</protein>
<keyword evidence="5 7" id="KW-1133">Transmembrane helix</keyword>
<sequence length="284" mass="30403">MAFEIPQIPLADWCDAALDWATDHFSGVTRAISAVIGTGIETITDTLVSLPPWVVIVAVALLAWRLTTARIALLSAVGFAFLWNVGLWIPTMQSLVLVLVSTAFALMIGVPIGITAALSRRFWRVVGPLLDMMQTMPSFVYLIPAIPFFGLGAVSACFATIVFAMPPTIRLTALGILQTPPELVEAADAFGSSRWQKLFKVQLPLAIPTIMAGINQTIMLALSMVVIAAMIGAGGLGGEVWKAIQRLEAGAGFQAGIAIVVLAIILDRITQHVALRMRVDKKND</sequence>
<dbReference type="SUPFAM" id="SSF161098">
    <property type="entry name" value="MetI-like"/>
    <property type="match status" value="1"/>
</dbReference>
<feature type="domain" description="ABC transmembrane type-1" evidence="8">
    <location>
        <begin position="91"/>
        <end position="270"/>
    </location>
</feature>
<proteinExistence type="inferred from homology"/>
<dbReference type="InterPro" id="IPR035906">
    <property type="entry name" value="MetI-like_sf"/>
</dbReference>
<keyword evidence="4 7" id="KW-0812">Transmembrane</keyword>
<evidence type="ECO:0000256" key="1">
    <source>
        <dbReference type="ARBA" id="ARBA00004651"/>
    </source>
</evidence>
<dbReference type="PANTHER" id="PTHR47737">
    <property type="entry name" value="GLYCINE BETAINE/PROLINE BETAINE TRANSPORT SYSTEM PERMEASE PROTEIN PROW"/>
    <property type="match status" value="1"/>
</dbReference>
<evidence type="ECO:0000313" key="10">
    <source>
        <dbReference type="Proteomes" id="UP001203284"/>
    </source>
</evidence>
<keyword evidence="6 7" id="KW-0472">Membrane</keyword>
<organism evidence="9 10">
    <name type="scientific">Ancylobacter crimeensis</name>
    <dbReference type="NCBI Taxonomy" id="2579147"/>
    <lineage>
        <taxon>Bacteria</taxon>
        <taxon>Pseudomonadati</taxon>
        <taxon>Pseudomonadota</taxon>
        <taxon>Alphaproteobacteria</taxon>
        <taxon>Hyphomicrobiales</taxon>
        <taxon>Xanthobacteraceae</taxon>
        <taxon>Ancylobacter</taxon>
    </lineage>
</organism>
<evidence type="ECO:0000256" key="2">
    <source>
        <dbReference type="ARBA" id="ARBA00022448"/>
    </source>
</evidence>
<comment type="caution">
    <text evidence="9">The sequence shown here is derived from an EMBL/GenBank/DDBJ whole genome shotgun (WGS) entry which is preliminary data.</text>
</comment>
<name>A0ABT0DFE9_9HYPH</name>
<accession>A0ABT0DFE9</accession>
<dbReference type="EMBL" id="JALKCH010000012">
    <property type="protein sequence ID" value="MCK0198604.1"/>
    <property type="molecule type" value="Genomic_DNA"/>
</dbReference>
<feature type="transmembrane region" description="Helical" evidence="7">
    <location>
        <begin position="95"/>
        <end position="118"/>
    </location>
</feature>
<gene>
    <name evidence="9" type="ORF">MWN34_17015</name>
</gene>
<dbReference type="Gene3D" id="1.10.3720.10">
    <property type="entry name" value="MetI-like"/>
    <property type="match status" value="1"/>
</dbReference>
<feature type="transmembrane region" description="Helical" evidence="7">
    <location>
        <begin position="139"/>
        <end position="165"/>
    </location>
</feature>
<evidence type="ECO:0000313" key="9">
    <source>
        <dbReference type="EMBL" id="MCK0198604.1"/>
    </source>
</evidence>
<evidence type="ECO:0000256" key="4">
    <source>
        <dbReference type="ARBA" id="ARBA00022692"/>
    </source>
</evidence>
<dbReference type="Pfam" id="PF00528">
    <property type="entry name" value="BPD_transp_1"/>
    <property type="match status" value="1"/>
</dbReference>
<evidence type="ECO:0000256" key="7">
    <source>
        <dbReference type="RuleBase" id="RU363032"/>
    </source>
</evidence>
<dbReference type="InterPro" id="IPR000515">
    <property type="entry name" value="MetI-like"/>
</dbReference>
<keyword evidence="2 7" id="KW-0813">Transport</keyword>
<dbReference type="PANTHER" id="PTHR47737:SF1">
    <property type="entry name" value="GLYCINE BETAINE_PROLINE BETAINE TRANSPORT SYSTEM PERMEASE PROTEIN PROW"/>
    <property type="match status" value="1"/>
</dbReference>
<feature type="transmembrane region" description="Helical" evidence="7">
    <location>
        <begin position="71"/>
        <end position="89"/>
    </location>
</feature>
<feature type="transmembrane region" description="Helical" evidence="7">
    <location>
        <begin position="249"/>
        <end position="266"/>
    </location>
</feature>